<dbReference type="Pfam" id="PF04937">
    <property type="entry name" value="DUF659"/>
    <property type="match status" value="1"/>
</dbReference>
<dbReference type="InterPro" id="IPR007021">
    <property type="entry name" value="DUF659"/>
</dbReference>
<reference evidence="2 3" key="1">
    <citation type="submission" date="2021-02" db="EMBL/GenBank/DDBJ databases">
        <title>Variation within the Batrachochytrium salamandrivorans European outbreak.</title>
        <authorList>
            <person name="Kelly M."/>
            <person name="Pasmans F."/>
            <person name="Shea T.P."/>
            <person name="Munoz J.F."/>
            <person name="Carranza S."/>
            <person name="Cuomo C.A."/>
            <person name="Martel A."/>
        </authorList>
    </citation>
    <scope>NUCLEOTIDE SEQUENCE [LARGE SCALE GENOMIC DNA]</scope>
    <source>
        <strain evidence="2 3">AMFP18/2</strain>
    </source>
</reference>
<evidence type="ECO:0000313" key="3">
    <source>
        <dbReference type="Proteomes" id="UP001648503"/>
    </source>
</evidence>
<name>A0ABQ8FK77_9FUNG</name>
<keyword evidence="3" id="KW-1185">Reference proteome</keyword>
<protein>
    <recommendedName>
        <fullName evidence="1">DUF659 domain-containing protein</fullName>
    </recommendedName>
</protein>
<dbReference type="EMBL" id="JAFCIX010000062">
    <property type="protein sequence ID" value="KAH6599682.1"/>
    <property type="molecule type" value="Genomic_DNA"/>
</dbReference>
<dbReference type="InterPro" id="IPR012337">
    <property type="entry name" value="RNaseH-like_sf"/>
</dbReference>
<organism evidence="2 3">
    <name type="scientific">Batrachochytrium salamandrivorans</name>
    <dbReference type="NCBI Taxonomy" id="1357716"/>
    <lineage>
        <taxon>Eukaryota</taxon>
        <taxon>Fungi</taxon>
        <taxon>Fungi incertae sedis</taxon>
        <taxon>Chytridiomycota</taxon>
        <taxon>Chytridiomycota incertae sedis</taxon>
        <taxon>Chytridiomycetes</taxon>
        <taxon>Rhizophydiales</taxon>
        <taxon>Rhizophydiales incertae sedis</taxon>
        <taxon>Batrachochytrium</taxon>
    </lineage>
</organism>
<evidence type="ECO:0000259" key="1">
    <source>
        <dbReference type="Pfam" id="PF04937"/>
    </source>
</evidence>
<evidence type="ECO:0000313" key="2">
    <source>
        <dbReference type="EMBL" id="KAH6599682.1"/>
    </source>
</evidence>
<gene>
    <name evidence="2" type="ORF">BASA50_002879</name>
</gene>
<accession>A0ABQ8FK77</accession>
<sequence length="252" mass="28990">MEDYDRPDWYVRNKKKCKTVSSSSNTPNSSHQTSIKQYALSKLSVKQKPEFHKHMAMHYYATGTSFQRIENLHLKNVIKSLRPDDNLLPNKRQLSSTLLNECHQEVVAKVDKRMKGSTCCLTTDGWSNINDDPVVNYMAVSPEFSFFLKSVSTGQQGHDYKYIAEDIARVIQKYNPTEFAGVVTDNTSTNKKAWTLLREMFPFCYFQGCCFHGIHLLVKDIFAATKTKKAENTEETYPISRPLYLGDIPYFP</sequence>
<feature type="domain" description="DUF659" evidence="1">
    <location>
        <begin position="89"/>
        <end position="227"/>
    </location>
</feature>
<dbReference type="Proteomes" id="UP001648503">
    <property type="component" value="Unassembled WGS sequence"/>
</dbReference>
<proteinExistence type="predicted"/>
<dbReference type="SUPFAM" id="SSF53098">
    <property type="entry name" value="Ribonuclease H-like"/>
    <property type="match status" value="1"/>
</dbReference>
<comment type="caution">
    <text evidence="2">The sequence shown here is derived from an EMBL/GenBank/DDBJ whole genome shotgun (WGS) entry which is preliminary data.</text>
</comment>